<feature type="region of interest" description="Disordered" evidence="1">
    <location>
        <begin position="298"/>
        <end position="380"/>
    </location>
</feature>
<feature type="compositionally biased region" description="Acidic residues" evidence="1">
    <location>
        <begin position="298"/>
        <end position="309"/>
    </location>
</feature>
<accession>A0A6G1JAE6</accession>
<dbReference type="AlphaFoldDB" id="A0A6G1JAE6"/>
<keyword evidence="3" id="KW-1185">Reference proteome</keyword>
<proteinExistence type="predicted"/>
<sequence>MPRHHKMAPATTIPASLILTSHEQKHYRRYQRTNTTLDAHQQGFLPTAKEYTVFQCWLKQRDSGYFSDAPLPVLAPYVRAPFFKDNVGKVASLCQHTLHPSHSGDEQSCCPICTVEMHVRYVRLLKKHIRRSDQNVRQQWEDSPDRDPVLEAWRAGKLAILRAIGQLEDHAVKEQHWTSMHPDECTENAKTAQHALQLYYATLEQDSMSASPQSSESESSSAASATSSASSPMTSQNTSTGAKKERRSVSFDSDTSFTLGRPPPYFWRKHPRYEAGKYAIVVTSEVTLQLGYNDCSEQDSGDFADDEKDESACADALYSEDDDQDDENDKKKDGKSGRSVRQAKESVKIDAPSNQETNDDDSDWESISTSDSFDSDSELDDDDIAFDVEDASFIVFEN</sequence>
<feature type="compositionally biased region" description="Acidic residues" evidence="1">
    <location>
        <begin position="318"/>
        <end position="327"/>
    </location>
</feature>
<feature type="region of interest" description="Disordered" evidence="1">
    <location>
        <begin position="207"/>
        <end position="255"/>
    </location>
</feature>
<protein>
    <submittedName>
        <fullName evidence="2">Uncharacterized protein</fullName>
    </submittedName>
</protein>
<evidence type="ECO:0000313" key="2">
    <source>
        <dbReference type="EMBL" id="KAF2687113.1"/>
    </source>
</evidence>
<name>A0A6G1JAE6_9PLEO</name>
<dbReference type="EMBL" id="MU005575">
    <property type="protein sequence ID" value="KAF2687113.1"/>
    <property type="molecule type" value="Genomic_DNA"/>
</dbReference>
<feature type="compositionally biased region" description="Low complexity" evidence="1">
    <location>
        <begin position="207"/>
        <end position="236"/>
    </location>
</feature>
<gene>
    <name evidence="2" type="ORF">K458DRAFT_186027</name>
</gene>
<dbReference type="Proteomes" id="UP000799291">
    <property type="component" value="Unassembled WGS sequence"/>
</dbReference>
<evidence type="ECO:0000256" key="1">
    <source>
        <dbReference type="SAM" id="MobiDB-lite"/>
    </source>
</evidence>
<feature type="compositionally biased region" description="Basic and acidic residues" evidence="1">
    <location>
        <begin position="328"/>
        <end position="348"/>
    </location>
</feature>
<evidence type="ECO:0000313" key="3">
    <source>
        <dbReference type="Proteomes" id="UP000799291"/>
    </source>
</evidence>
<reference evidence="2" key="1">
    <citation type="journal article" date="2020" name="Stud. Mycol.">
        <title>101 Dothideomycetes genomes: a test case for predicting lifestyles and emergence of pathogens.</title>
        <authorList>
            <person name="Haridas S."/>
            <person name="Albert R."/>
            <person name="Binder M."/>
            <person name="Bloem J."/>
            <person name="Labutti K."/>
            <person name="Salamov A."/>
            <person name="Andreopoulos B."/>
            <person name="Baker S."/>
            <person name="Barry K."/>
            <person name="Bills G."/>
            <person name="Bluhm B."/>
            <person name="Cannon C."/>
            <person name="Castanera R."/>
            <person name="Culley D."/>
            <person name="Daum C."/>
            <person name="Ezra D."/>
            <person name="Gonzalez J."/>
            <person name="Henrissat B."/>
            <person name="Kuo A."/>
            <person name="Liang C."/>
            <person name="Lipzen A."/>
            <person name="Lutzoni F."/>
            <person name="Magnuson J."/>
            <person name="Mondo S."/>
            <person name="Nolan M."/>
            <person name="Ohm R."/>
            <person name="Pangilinan J."/>
            <person name="Park H.-J."/>
            <person name="Ramirez L."/>
            <person name="Alfaro M."/>
            <person name="Sun H."/>
            <person name="Tritt A."/>
            <person name="Yoshinaga Y."/>
            <person name="Zwiers L.-H."/>
            <person name="Turgeon B."/>
            <person name="Goodwin S."/>
            <person name="Spatafora J."/>
            <person name="Crous P."/>
            <person name="Grigoriev I."/>
        </authorList>
    </citation>
    <scope>NUCLEOTIDE SEQUENCE</scope>
    <source>
        <strain evidence="2">CBS 122367</strain>
    </source>
</reference>
<organism evidence="2 3">
    <name type="scientific">Lentithecium fluviatile CBS 122367</name>
    <dbReference type="NCBI Taxonomy" id="1168545"/>
    <lineage>
        <taxon>Eukaryota</taxon>
        <taxon>Fungi</taxon>
        <taxon>Dikarya</taxon>
        <taxon>Ascomycota</taxon>
        <taxon>Pezizomycotina</taxon>
        <taxon>Dothideomycetes</taxon>
        <taxon>Pleosporomycetidae</taxon>
        <taxon>Pleosporales</taxon>
        <taxon>Massarineae</taxon>
        <taxon>Lentitheciaceae</taxon>
        <taxon>Lentithecium</taxon>
    </lineage>
</organism>
<dbReference type="OrthoDB" id="3800453at2759"/>